<feature type="region of interest" description="Disordered" evidence="1">
    <location>
        <begin position="325"/>
        <end position="380"/>
    </location>
</feature>
<feature type="region of interest" description="Disordered" evidence="1">
    <location>
        <begin position="132"/>
        <end position="164"/>
    </location>
</feature>
<gene>
    <name evidence="2" type="ORF">CYMTET_18831</name>
</gene>
<accession>A0AAE0L5Y5</accession>
<proteinExistence type="predicted"/>
<feature type="compositionally biased region" description="Gly residues" evidence="1">
    <location>
        <begin position="345"/>
        <end position="366"/>
    </location>
</feature>
<evidence type="ECO:0000256" key="1">
    <source>
        <dbReference type="SAM" id="MobiDB-lite"/>
    </source>
</evidence>
<organism evidence="2 3">
    <name type="scientific">Cymbomonas tetramitiformis</name>
    <dbReference type="NCBI Taxonomy" id="36881"/>
    <lineage>
        <taxon>Eukaryota</taxon>
        <taxon>Viridiplantae</taxon>
        <taxon>Chlorophyta</taxon>
        <taxon>Pyramimonadophyceae</taxon>
        <taxon>Pyramimonadales</taxon>
        <taxon>Pyramimonadaceae</taxon>
        <taxon>Cymbomonas</taxon>
    </lineage>
</organism>
<sequence>MQPPPGVFTQPAQAAQASLATSMQPAGDHSQPALQPAQVTRSQHTDRWASLAASKATQGVTRSQPHLNRTGTRVLPSPALLAPTPEVDPRQLSDLPEELSDLQLTLKIKAALEDRLEEKAKAAALLAAEEDRFGDGSGVGGGDEEPAASPENSSALRGASAEPRANPAERYTAVVDCSPDPTMLSGMVMITLCIGLTASCGAAWVQQYLPDVSRAADRLQVASVCGSIAISFLLVANAMNVYTAGAVAMGVGTGVVAVWQALRWALRDKAKAPDVRSPAKYSTAPSAVRFMAANERQGVGEMPQPQVPKLDLQILPDDPSKRPSFATVDVGPVFAPPKEPVENPEGGGSAAVSKGKGGAVSGGSSGRSGRAPGWQVCSDDAKGKERADIFAWDYESAISPAAAHAASIGEAVVQASTAPSAGGESGQRADGNPTRKKAMAAGELRGKSFSEYLFGGGLDFLEDEVAGAARIPSEDRPGGHQVVDTGNRRLGVARGLDKPTAPVLGGIFHSDRKGAAPSTSRGPAGSAHTRRPEYKRLLHNSAKLT</sequence>
<feature type="compositionally biased region" description="Polar residues" evidence="1">
    <location>
        <begin position="10"/>
        <end position="24"/>
    </location>
</feature>
<dbReference type="EMBL" id="LGRX02008730">
    <property type="protein sequence ID" value="KAK3272900.1"/>
    <property type="molecule type" value="Genomic_DNA"/>
</dbReference>
<protein>
    <submittedName>
        <fullName evidence="2">Uncharacterized protein</fullName>
    </submittedName>
</protein>
<dbReference type="Proteomes" id="UP001190700">
    <property type="component" value="Unassembled WGS sequence"/>
</dbReference>
<feature type="region of interest" description="Disordered" evidence="1">
    <location>
        <begin position="417"/>
        <end position="442"/>
    </location>
</feature>
<evidence type="ECO:0000313" key="2">
    <source>
        <dbReference type="EMBL" id="KAK3272900.1"/>
    </source>
</evidence>
<keyword evidence="3" id="KW-1185">Reference proteome</keyword>
<reference evidence="2 3" key="1">
    <citation type="journal article" date="2015" name="Genome Biol. Evol.">
        <title>Comparative Genomics of a Bacterivorous Green Alga Reveals Evolutionary Causalities and Consequences of Phago-Mixotrophic Mode of Nutrition.</title>
        <authorList>
            <person name="Burns J.A."/>
            <person name="Paasch A."/>
            <person name="Narechania A."/>
            <person name="Kim E."/>
        </authorList>
    </citation>
    <scope>NUCLEOTIDE SEQUENCE [LARGE SCALE GENOMIC DNA]</scope>
    <source>
        <strain evidence="2 3">PLY_AMNH</strain>
    </source>
</reference>
<feature type="region of interest" description="Disordered" evidence="1">
    <location>
        <begin position="1"/>
        <end position="92"/>
    </location>
</feature>
<comment type="caution">
    <text evidence="2">The sequence shown here is derived from an EMBL/GenBank/DDBJ whole genome shotgun (WGS) entry which is preliminary data.</text>
</comment>
<name>A0AAE0L5Y5_9CHLO</name>
<feature type="compositionally biased region" description="Polar residues" evidence="1">
    <location>
        <begin position="55"/>
        <end position="71"/>
    </location>
</feature>
<evidence type="ECO:0000313" key="3">
    <source>
        <dbReference type="Proteomes" id="UP001190700"/>
    </source>
</evidence>
<feature type="region of interest" description="Disordered" evidence="1">
    <location>
        <begin position="491"/>
        <end position="545"/>
    </location>
</feature>
<dbReference type="AlphaFoldDB" id="A0AAE0L5Y5"/>